<keyword evidence="9" id="KW-1185">Reference proteome</keyword>
<evidence type="ECO:0000256" key="1">
    <source>
        <dbReference type="ARBA" id="ARBA00000085"/>
    </source>
</evidence>
<dbReference type="PROSITE" id="PS50109">
    <property type="entry name" value="HIS_KIN"/>
    <property type="match status" value="1"/>
</dbReference>
<keyword evidence="6" id="KW-0812">Transmembrane</keyword>
<feature type="transmembrane region" description="Helical" evidence="6">
    <location>
        <begin position="12"/>
        <end position="31"/>
    </location>
</feature>
<evidence type="ECO:0000256" key="2">
    <source>
        <dbReference type="ARBA" id="ARBA00012438"/>
    </source>
</evidence>
<sequence>MEFLRFLRSKLPGLALYGVALFVVAGLLRLVGTPRDMVYLVLVTLAAVEAGRLAMEYLPSAGFWRRVSLIGRAHPGDTPNALDLACDLPSLRSGRAALVDDAVDALLAQADADAAAVRADSAEYRAFIERWSHEVKTPVAAASLIVQANPGPVSGRIAPELQRIEDYVDQALFFARSYTVDRDYVVRETTLGELVRDAVRARATLIQESGVSVSFDGLDQPVYCDPKWCGFIVGQLVDNACKYMGAEESPCLSFTGRRLAAGGSAERVELTVADNGVGIAPQDLPRVWDKGFVGSNGRDLARSNSTGIGLFLVRDLCRKMGVEASVFSDGESGTEFHLVFPMVQRG</sequence>
<reference evidence="8" key="1">
    <citation type="journal article" date="2022" name="Int. J. Syst. Evol. Microbiol.">
        <title>Granulimonas faecalis gen. nov., sp. nov., and Leptogranulimonas caecicola gen. nov., sp. nov., novel lactate-producing Atopobiaceae bacteria isolated from mouse intestines, and an emended description of the family Atopobiaceae.</title>
        <authorList>
            <person name="Morinaga K."/>
            <person name="Kusada H."/>
            <person name="Sakamoto S."/>
            <person name="Murakami T."/>
            <person name="Toyoda A."/>
            <person name="Mori H."/>
            <person name="Meng X.Y."/>
            <person name="Takashino M."/>
            <person name="Murotomi K."/>
            <person name="Tamaki H."/>
        </authorList>
    </citation>
    <scope>NUCLEOTIDE SEQUENCE</scope>
    <source>
        <strain evidence="8">OPF53</strain>
    </source>
</reference>
<dbReference type="SMART" id="SM00387">
    <property type="entry name" value="HATPase_c"/>
    <property type="match status" value="1"/>
</dbReference>
<evidence type="ECO:0000259" key="7">
    <source>
        <dbReference type="PROSITE" id="PS50109"/>
    </source>
</evidence>
<proteinExistence type="predicted"/>
<dbReference type="InterPro" id="IPR003594">
    <property type="entry name" value="HATPase_dom"/>
</dbReference>
<evidence type="ECO:0000256" key="6">
    <source>
        <dbReference type="SAM" id="Phobius"/>
    </source>
</evidence>
<protein>
    <recommendedName>
        <fullName evidence="2">histidine kinase</fullName>
        <ecNumber evidence="2">2.7.13.3</ecNumber>
    </recommendedName>
</protein>
<evidence type="ECO:0000256" key="3">
    <source>
        <dbReference type="ARBA" id="ARBA00022553"/>
    </source>
</evidence>
<dbReference type="EMBL" id="BQKC01000001">
    <property type="protein sequence ID" value="GJM56091.1"/>
    <property type="molecule type" value="Genomic_DNA"/>
</dbReference>
<feature type="domain" description="Histidine kinase" evidence="7">
    <location>
        <begin position="130"/>
        <end position="344"/>
    </location>
</feature>
<dbReference type="InterPro" id="IPR003661">
    <property type="entry name" value="HisK_dim/P_dom"/>
</dbReference>
<dbReference type="PANTHER" id="PTHR43547">
    <property type="entry name" value="TWO-COMPONENT HISTIDINE KINASE"/>
    <property type="match status" value="1"/>
</dbReference>
<keyword evidence="3" id="KW-0597">Phosphoprotein</keyword>
<evidence type="ECO:0000313" key="9">
    <source>
        <dbReference type="Proteomes" id="UP001055025"/>
    </source>
</evidence>
<dbReference type="RefSeq" id="WP_204408104.1">
    <property type="nucleotide sequence ID" value="NZ_BQKC01000001.1"/>
</dbReference>
<keyword evidence="6" id="KW-0472">Membrane</keyword>
<keyword evidence="4" id="KW-0418">Kinase</keyword>
<comment type="caution">
    <text evidence="8">The sequence shown here is derived from an EMBL/GenBank/DDBJ whole genome shotgun (WGS) entry which is preliminary data.</text>
</comment>
<dbReference type="InterPro" id="IPR036890">
    <property type="entry name" value="HATPase_C_sf"/>
</dbReference>
<dbReference type="InterPro" id="IPR005467">
    <property type="entry name" value="His_kinase_dom"/>
</dbReference>
<dbReference type="InterPro" id="IPR004358">
    <property type="entry name" value="Sig_transdc_His_kin-like_C"/>
</dbReference>
<dbReference type="Gene3D" id="3.30.565.10">
    <property type="entry name" value="Histidine kinase-like ATPase, C-terminal domain"/>
    <property type="match status" value="1"/>
</dbReference>
<evidence type="ECO:0000313" key="8">
    <source>
        <dbReference type="EMBL" id="GJM56091.1"/>
    </source>
</evidence>
<evidence type="ECO:0000256" key="4">
    <source>
        <dbReference type="ARBA" id="ARBA00022777"/>
    </source>
</evidence>
<evidence type="ECO:0000256" key="5">
    <source>
        <dbReference type="ARBA" id="ARBA00023012"/>
    </source>
</evidence>
<accession>A0AAV5B3F5</accession>
<dbReference type="Proteomes" id="UP001055025">
    <property type="component" value="Unassembled WGS sequence"/>
</dbReference>
<organism evidence="8 9">
    <name type="scientific">Granulimonas faecalis</name>
    <dbReference type="NCBI Taxonomy" id="2894155"/>
    <lineage>
        <taxon>Bacteria</taxon>
        <taxon>Bacillati</taxon>
        <taxon>Actinomycetota</taxon>
        <taxon>Coriobacteriia</taxon>
        <taxon>Coriobacteriales</taxon>
        <taxon>Kribbibacteriaceae</taxon>
        <taxon>Granulimonas</taxon>
    </lineage>
</organism>
<keyword evidence="4" id="KW-0808">Transferase</keyword>
<dbReference type="AlphaFoldDB" id="A0AAV5B3F5"/>
<dbReference type="Pfam" id="PF02518">
    <property type="entry name" value="HATPase_c"/>
    <property type="match status" value="1"/>
</dbReference>
<name>A0AAV5B3F5_9ACTN</name>
<dbReference type="PRINTS" id="PR00344">
    <property type="entry name" value="BCTRLSENSOR"/>
</dbReference>
<comment type="catalytic activity">
    <reaction evidence="1">
        <text>ATP + protein L-histidine = ADP + protein N-phospho-L-histidine.</text>
        <dbReference type="EC" id="2.7.13.3"/>
    </reaction>
</comment>
<dbReference type="GO" id="GO:0000155">
    <property type="term" value="F:phosphorelay sensor kinase activity"/>
    <property type="evidence" value="ECO:0007669"/>
    <property type="project" value="InterPro"/>
</dbReference>
<gene>
    <name evidence="8" type="ORF">ATOP_17460</name>
</gene>
<dbReference type="CDD" id="cd00082">
    <property type="entry name" value="HisKA"/>
    <property type="match status" value="1"/>
</dbReference>
<dbReference type="SUPFAM" id="SSF55874">
    <property type="entry name" value="ATPase domain of HSP90 chaperone/DNA topoisomerase II/histidine kinase"/>
    <property type="match status" value="1"/>
</dbReference>
<dbReference type="EC" id="2.7.13.3" evidence="2"/>
<keyword evidence="6" id="KW-1133">Transmembrane helix</keyword>
<dbReference type="PANTHER" id="PTHR43547:SF2">
    <property type="entry name" value="HYBRID SIGNAL TRANSDUCTION HISTIDINE KINASE C"/>
    <property type="match status" value="1"/>
</dbReference>
<keyword evidence="5" id="KW-0902">Two-component regulatory system</keyword>